<protein>
    <submittedName>
        <fullName evidence="2">Uncharacterized protein</fullName>
    </submittedName>
</protein>
<accession>A0ABU7XT62</accession>
<dbReference type="Proteomes" id="UP001337305">
    <property type="component" value="Unassembled WGS sequence"/>
</dbReference>
<reference evidence="2 3" key="1">
    <citation type="submission" date="2022-09" db="EMBL/GenBank/DDBJ databases">
        <title>Genome sequencing of Flavivirga sp. MEBiC05379.</title>
        <authorList>
            <person name="Oh H.-M."/>
            <person name="Kwon K.K."/>
            <person name="Park M.J."/>
            <person name="Yang S.-H."/>
        </authorList>
    </citation>
    <scope>NUCLEOTIDE SEQUENCE [LARGE SCALE GENOMIC DNA]</scope>
    <source>
        <strain evidence="2 3">MEBiC05379</strain>
    </source>
</reference>
<sequence>MMKRNILHFIATIVFALILSMFLPWWSVMVAAFITSLFFSLKRSAVFFIPFLAIALLWIVHSFWLSNTNNFILANKIAILLPLNGNPYLLISLTGFIGGLAAGVAAIFGKQCSVLVKKD</sequence>
<comment type="caution">
    <text evidence="2">The sequence shown here is derived from an EMBL/GenBank/DDBJ whole genome shotgun (WGS) entry which is preliminary data.</text>
</comment>
<keyword evidence="3" id="KW-1185">Reference proteome</keyword>
<organism evidence="2 3">
    <name type="scientific">Flavivirga spongiicola</name>
    <dbReference type="NCBI Taxonomy" id="421621"/>
    <lineage>
        <taxon>Bacteria</taxon>
        <taxon>Pseudomonadati</taxon>
        <taxon>Bacteroidota</taxon>
        <taxon>Flavobacteriia</taxon>
        <taxon>Flavobacteriales</taxon>
        <taxon>Flavobacteriaceae</taxon>
        <taxon>Flavivirga</taxon>
    </lineage>
</organism>
<evidence type="ECO:0000256" key="1">
    <source>
        <dbReference type="SAM" id="Phobius"/>
    </source>
</evidence>
<evidence type="ECO:0000313" key="2">
    <source>
        <dbReference type="EMBL" id="MEF3833713.1"/>
    </source>
</evidence>
<dbReference type="EMBL" id="JAODOP010000004">
    <property type="protein sequence ID" value="MEF3833713.1"/>
    <property type="molecule type" value="Genomic_DNA"/>
</dbReference>
<evidence type="ECO:0000313" key="3">
    <source>
        <dbReference type="Proteomes" id="UP001337305"/>
    </source>
</evidence>
<proteinExistence type="predicted"/>
<feature type="transmembrane region" description="Helical" evidence="1">
    <location>
        <begin position="6"/>
        <end position="39"/>
    </location>
</feature>
<dbReference type="RefSeq" id="WP_303306053.1">
    <property type="nucleotide sequence ID" value="NZ_JAODOP010000004.1"/>
</dbReference>
<gene>
    <name evidence="2" type="ORF">N1F79_11270</name>
</gene>
<feature type="transmembrane region" description="Helical" evidence="1">
    <location>
        <begin position="46"/>
        <end position="65"/>
    </location>
</feature>
<feature type="transmembrane region" description="Helical" evidence="1">
    <location>
        <begin position="85"/>
        <end position="108"/>
    </location>
</feature>
<keyword evidence="1" id="KW-0812">Transmembrane</keyword>
<keyword evidence="1" id="KW-1133">Transmembrane helix</keyword>
<name>A0ABU7XT62_9FLAO</name>
<keyword evidence="1" id="KW-0472">Membrane</keyword>